<dbReference type="InterPro" id="IPR050509">
    <property type="entry name" value="CoA-transferase_III"/>
</dbReference>
<gene>
    <name evidence="1" type="ORF">EV186_108314</name>
</gene>
<reference evidence="1 2" key="1">
    <citation type="submission" date="2019-03" db="EMBL/GenBank/DDBJ databases">
        <title>Genomic Encyclopedia of Type Strains, Phase IV (KMG-IV): sequencing the most valuable type-strain genomes for metagenomic binning, comparative biology and taxonomic classification.</title>
        <authorList>
            <person name="Goeker M."/>
        </authorList>
    </citation>
    <scope>NUCLEOTIDE SEQUENCE [LARGE SCALE GENOMIC DNA]</scope>
    <source>
        <strain evidence="1 2">DSM 45361</strain>
    </source>
</reference>
<dbReference type="Pfam" id="PF02515">
    <property type="entry name" value="CoA_transf_3"/>
    <property type="match status" value="1"/>
</dbReference>
<keyword evidence="2" id="KW-1185">Reference proteome</keyword>
<dbReference type="RefSeq" id="WP_133853648.1">
    <property type="nucleotide sequence ID" value="NZ_SNXZ01000008.1"/>
</dbReference>
<proteinExistence type="predicted"/>
<accession>A0A4R6RYB1</accession>
<dbReference type="Proteomes" id="UP000295444">
    <property type="component" value="Unassembled WGS sequence"/>
</dbReference>
<protein>
    <submittedName>
        <fullName evidence="1">CoA transferase family III</fullName>
    </submittedName>
</protein>
<evidence type="ECO:0000313" key="2">
    <source>
        <dbReference type="Proteomes" id="UP000295444"/>
    </source>
</evidence>
<dbReference type="PANTHER" id="PTHR48228">
    <property type="entry name" value="SUCCINYL-COA--D-CITRAMALATE COA-TRANSFERASE"/>
    <property type="match status" value="1"/>
</dbReference>
<comment type="caution">
    <text evidence="1">The sequence shown here is derived from an EMBL/GenBank/DDBJ whole genome shotgun (WGS) entry which is preliminary data.</text>
</comment>
<dbReference type="AlphaFoldDB" id="A0A4R6RYB1"/>
<dbReference type="PANTHER" id="PTHR48228:SF4">
    <property type="entry name" value="BLR3030 PROTEIN"/>
    <property type="match status" value="1"/>
</dbReference>
<dbReference type="SUPFAM" id="SSF89796">
    <property type="entry name" value="CoA-transferase family III (CaiB/BaiF)"/>
    <property type="match status" value="2"/>
</dbReference>
<dbReference type="GO" id="GO:0016740">
    <property type="term" value="F:transferase activity"/>
    <property type="evidence" value="ECO:0007669"/>
    <property type="project" value="UniProtKB-KW"/>
</dbReference>
<dbReference type="OrthoDB" id="9058532at2"/>
<organism evidence="1 2">
    <name type="scientific">Labedaea rhizosphaerae</name>
    <dbReference type="NCBI Taxonomy" id="598644"/>
    <lineage>
        <taxon>Bacteria</taxon>
        <taxon>Bacillati</taxon>
        <taxon>Actinomycetota</taxon>
        <taxon>Actinomycetes</taxon>
        <taxon>Pseudonocardiales</taxon>
        <taxon>Pseudonocardiaceae</taxon>
        <taxon>Labedaea</taxon>
    </lineage>
</organism>
<evidence type="ECO:0000313" key="1">
    <source>
        <dbReference type="EMBL" id="TDP92101.1"/>
    </source>
</evidence>
<keyword evidence="1" id="KW-0808">Transferase</keyword>
<sequence length="451" mass="46896">MTPLAQLWSEVTGAAFDEEAVAITGAETVLPGPFRVALAAGTAVAATTMAAASLLQARGREPGTVRVDLAHAAEAFRSERHLRVDGAPLPMWGPLSGDYAAADGWVRLHANYPHHAEAIAAALGVAADKEAVADAVAGRAAEEVEYDVVAAGGAAAAMRGRTQWQAHAQGKALRAEPLIMIDRVADAAPRRLDHASWPLTGVKVLDLTHVIAGPVCGRVLAAHGADVLHVSAANRPTVRPLVVDTGFGKRSVHLDLSTESGAEQLRELVRGADVFLQSYRPGALARLGFGMEELAALRPGIIGVDLSAYGHTGPWASRRGFDSLVQMSCGIAAEGAVAAGADEPTPLPAQALDHGTGWLAAFAVISVLQRRGLLGGSWQVRLSLARTALWLDQLGRIDVAPTGSPDLTGLLADVDSAFGTVTHVRVPGSLPGAPAFYRHGPHLPGSDDPNW</sequence>
<name>A0A4R6RYB1_LABRH</name>
<dbReference type="InterPro" id="IPR023606">
    <property type="entry name" value="CoA-Trfase_III_dom_1_sf"/>
</dbReference>
<dbReference type="Gene3D" id="3.40.50.10540">
    <property type="entry name" value="Crotonobetainyl-coa:carnitine coa-transferase, domain 1"/>
    <property type="match status" value="1"/>
</dbReference>
<dbReference type="EMBL" id="SNXZ01000008">
    <property type="protein sequence ID" value="TDP92101.1"/>
    <property type="molecule type" value="Genomic_DNA"/>
</dbReference>
<dbReference type="InterPro" id="IPR003673">
    <property type="entry name" value="CoA-Trfase_fam_III"/>
</dbReference>